<dbReference type="AlphaFoldDB" id="A0A7W8NBZ9"/>
<proteinExistence type="inferred from homology"/>
<dbReference type="GO" id="GO:0004630">
    <property type="term" value="F:phospholipase D activity"/>
    <property type="evidence" value="ECO:0007669"/>
    <property type="project" value="UniProtKB-EC"/>
</dbReference>
<dbReference type="PANTHER" id="PTHR43856:SF1">
    <property type="entry name" value="MITOCHONDRIAL CARDIOLIPIN HYDROLASE"/>
    <property type="match status" value="1"/>
</dbReference>
<comment type="similarity">
    <text evidence="2">Belongs to the phospholipase D family.</text>
</comment>
<dbReference type="GO" id="GO:0016891">
    <property type="term" value="F:RNA endonuclease activity producing 5'-phosphomonoesters, hydrolytic mechanism"/>
    <property type="evidence" value="ECO:0007669"/>
    <property type="project" value="TreeGrafter"/>
</dbReference>
<dbReference type="GO" id="GO:0016042">
    <property type="term" value="P:lipid catabolic process"/>
    <property type="evidence" value="ECO:0007669"/>
    <property type="project" value="UniProtKB-KW"/>
</dbReference>
<evidence type="ECO:0000256" key="3">
    <source>
        <dbReference type="ARBA" id="ARBA00012027"/>
    </source>
</evidence>
<dbReference type="EC" id="3.1.4.4" evidence="3"/>
<evidence type="ECO:0000313" key="9">
    <source>
        <dbReference type="Proteomes" id="UP000552709"/>
    </source>
</evidence>
<evidence type="ECO:0000256" key="2">
    <source>
        <dbReference type="ARBA" id="ARBA00008664"/>
    </source>
</evidence>
<keyword evidence="5" id="KW-0442">Lipid degradation</keyword>
<organism evidence="8 9">
    <name type="scientific">Deinococcus humi</name>
    <dbReference type="NCBI Taxonomy" id="662880"/>
    <lineage>
        <taxon>Bacteria</taxon>
        <taxon>Thermotogati</taxon>
        <taxon>Deinococcota</taxon>
        <taxon>Deinococci</taxon>
        <taxon>Deinococcales</taxon>
        <taxon>Deinococcaceae</taxon>
        <taxon>Deinococcus</taxon>
    </lineage>
</organism>
<name>A0A7W8NBZ9_9DEIO</name>
<dbReference type="Pfam" id="PF13091">
    <property type="entry name" value="PLDc_2"/>
    <property type="match status" value="1"/>
</dbReference>
<dbReference type="GO" id="GO:0006793">
    <property type="term" value="P:phosphorus metabolic process"/>
    <property type="evidence" value="ECO:0007669"/>
    <property type="project" value="UniProtKB-ARBA"/>
</dbReference>
<feature type="domain" description="PLD phosphodiesterase" evidence="7">
    <location>
        <begin position="413"/>
        <end position="440"/>
    </location>
</feature>
<keyword evidence="4" id="KW-0378">Hydrolase</keyword>
<dbReference type="InterPro" id="IPR001736">
    <property type="entry name" value="PLipase_D/transphosphatidylase"/>
</dbReference>
<evidence type="ECO:0000259" key="7">
    <source>
        <dbReference type="PROSITE" id="PS50035"/>
    </source>
</evidence>
<keyword evidence="9" id="KW-1185">Reference proteome</keyword>
<dbReference type="InterPro" id="IPR051406">
    <property type="entry name" value="PLD_domain"/>
</dbReference>
<dbReference type="InterPro" id="IPR025202">
    <property type="entry name" value="PLD-like_dom"/>
</dbReference>
<sequence>MPVRAMRCLLVLGAVAWGSWGQGATLPLFLRPVLPAAPANRPACASPTDPLEVALWQVVTANGQPDLSCDNVFTGFLRTPRGPGTPLDAYQITASEVVNARNEVLLANMEWNAGPGHPGWTFVQAVAELYGRVRADPSAYPHGMTVRVLLGGFPDLLHPDGKRQPLALLDDLLRLGVPLQDARVGWTLTLLNYRYFPHSHVKLHIIDGRDLTVAGYNYTDWHLPSSEPGGHGLHDLGLRMSGPVAQSGVATFDDLWRHSSQLRCPDAVTRETAAARCRLTPPDPVTHPAAAREAVAAGHARAFMLYRRPGSDEADRAHLALLGATQRQLDLMQADFGPTMNCWGAYLNPQGCGPETWPVYLTAVLEAIRRGVHVRLLTVDYGTGAAANRSGVTLLRQELRHLGLQDRFEARYVTFNMHSKALTVDRRMVVVGSMNFHFSSWGQLGLAEAALATADPAAVSEQEASFETVWQTASRPVPDEWWLKNVVPEPAPGP</sequence>
<gene>
    <name evidence="8" type="ORF">HNQ08_000749</name>
</gene>
<dbReference type="SUPFAM" id="SSF56024">
    <property type="entry name" value="Phospholipase D/nuclease"/>
    <property type="match status" value="2"/>
</dbReference>
<comment type="catalytic activity">
    <reaction evidence="1">
        <text>a 1,2-diacyl-sn-glycero-3-phosphocholine + H2O = a 1,2-diacyl-sn-glycero-3-phosphate + choline + H(+)</text>
        <dbReference type="Rhea" id="RHEA:14445"/>
        <dbReference type="ChEBI" id="CHEBI:15354"/>
        <dbReference type="ChEBI" id="CHEBI:15377"/>
        <dbReference type="ChEBI" id="CHEBI:15378"/>
        <dbReference type="ChEBI" id="CHEBI:57643"/>
        <dbReference type="ChEBI" id="CHEBI:58608"/>
        <dbReference type="EC" id="3.1.4.4"/>
    </reaction>
</comment>
<dbReference type="Proteomes" id="UP000552709">
    <property type="component" value="Unassembled WGS sequence"/>
</dbReference>
<dbReference type="Gene3D" id="3.30.870.10">
    <property type="entry name" value="Endonuclease Chain A"/>
    <property type="match status" value="2"/>
</dbReference>
<evidence type="ECO:0000256" key="5">
    <source>
        <dbReference type="ARBA" id="ARBA00022963"/>
    </source>
</evidence>
<dbReference type="PROSITE" id="PS50035">
    <property type="entry name" value="PLD"/>
    <property type="match status" value="1"/>
</dbReference>
<evidence type="ECO:0000313" key="8">
    <source>
        <dbReference type="EMBL" id="MBB5361664.1"/>
    </source>
</evidence>
<dbReference type="RefSeq" id="WP_229789789.1">
    <property type="nucleotide sequence ID" value="NZ_JACHFL010000002.1"/>
</dbReference>
<reference evidence="8 9" key="1">
    <citation type="submission" date="2020-08" db="EMBL/GenBank/DDBJ databases">
        <title>Genomic Encyclopedia of Type Strains, Phase IV (KMG-IV): sequencing the most valuable type-strain genomes for metagenomic binning, comparative biology and taxonomic classification.</title>
        <authorList>
            <person name="Goeker M."/>
        </authorList>
    </citation>
    <scope>NUCLEOTIDE SEQUENCE [LARGE SCALE GENOMIC DNA]</scope>
    <source>
        <strain evidence="8 9">DSM 27939</strain>
    </source>
</reference>
<dbReference type="EMBL" id="JACHFL010000002">
    <property type="protein sequence ID" value="MBB5361664.1"/>
    <property type="molecule type" value="Genomic_DNA"/>
</dbReference>
<evidence type="ECO:0000256" key="1">
    <source>
        <dbReference type="ARBA" id="ARBA00000798"/>
    </source>
</evidence>
<keyword evidence="6" id="KW-0443">Lipid metabolism</keyword>
<evidence type="ECO:0000256" key="4">
    <source>
        <dbReference type="ARBA" id="ARBA00022801"/>
    </source>
</evidence>
<evidence type="ECO:0000256" key="6">
    <source>
        <dbReference type="ARBA" id="ARBA00023098"/>
    </source>
</evidence>
<accession>A0A7W8NBZ9</accession>
<protein>
    <recommendedName>
        <fullName evidence="3">phospholipase D</fullName>
        <ecNumber evidence="3">3.1.4.4</ecNumber>
    </recommendedName>
</protein>
<comment type="caution">
    <text evidence="8">The sequence shown here is derived from an EMBL/GenBank/DDBJ whole genome shotgun (WGS) entry which is preliminary data.</text>
</comment>
<dbReference type="PANTHER" id="PTHR43856">
    <property type="entry name" value="CARDIOLIPIN HYDROLASE"/>
    <property type="match status" value="1"/>
</dbReference>